<dbReference type="PANTHER" id="PTHR42755">
    <property type="entry name" value="3-DEOXY-MANNO-OCTULOSONATE CYTIDYLYLTRANSFERASE"/>
    <property type="match status" value="1"/>
</dbReference>
<keyword evidence="10" id="KW-1185">Reference proteome</keyword>
<comment type="catalytic activity">
    <reaction evidence="6 7">
        <text>lipid IVA (E. coli) + CMP-3-deoxy-beta-D-manno-octulosonate = alpha-Kdo-(2-&gt;6)-lipid IVA (E. coli) + CMP + H(+)</text>
        <dbReference type="Rhea" id="RHEA:28066"/>
        <dbReference type="ChEBI" id="CHEBI:15378"/>
        <dbReference type="ChEBI" id="CHEBI:58603"/>
        <dbReference type="ChEBI" id="CHEBI:60364"/>
        <dbReference type="ChEBI" id="CHEBI:60377"/>
        <dbReference type="ChEBI" id="CHEBI:85987"/>
        <dbReference type="EC" id="2.4.99.12"/>
    </reaction>
</comment>
<dbReference type="Gene3D" id="3.40.50.2000">
    <property type="entry name" value="Glycogen Phosphorylase B"/>
    <property type="match status" value="1"/>
</dbReference>
<proteinExistence type="inferred from homology"/>
<evidence type="ECO:0000256" key="4">
    <source>
        <dbReference type="ARBA" id="ARBA00022679"/>
    </source>
</evidence>
<evidence type="ECO:0000256" key="7">
    <source>
        <dbReference type="RuleBase" id="RU365103"/>
    </source>
</evidence>
<keyword evidence="4 7" id="KW-0808">Transferase</keyword>
<dbReference type="InterPro" id="IPR038107">
    <property type="entry name" value="Glycos_transf_N_sf"/>
</dbReference>
<dbReference type="Proteomes" id="UP001598138">
    <property type="component" value="Unassembled WGS sequence"/>
</dbReference>
<evidence type="ECO:0000259" key="8">
    <source>
        <dbReference type="Pfam" id="PF04413"/>
    </source>
</evidence>
<evidence type="ECO:0000256" key="2">
    <source>
        <dbReference type="ARBA" id="ARBA00012621"/>
    </source>
</evidence>
<organism evidence="9 10">
    <name type="scientific">Aquirufa avitistagni</name>
    <dbReference type="NCBI Taxonomy" id="3104728"/>
    <lineage>
        <taxon>Bacteria</taxon>
        <taxon>Pseudomonadati</taxon>
        <taxon>Bacteroidota</taxon>
        <taxon>Cytophagia</taxon>
        <taxon>Cytophagales</taxon>
        <taxon>Flectobacillaceae</taxon>
        <taxon>Aquirufa</taxon>
    </lineage>
</organism>
<dbReference type="InterPro" id="IPR039901">
    <property type="entry name" value="Kdotransferase"/>
</dbReference>
<dbReference type="EC" id="2.4.99.12" evidence="2 7"/>
<comment type="function">
    <text evidence="7">Involved in lipopolysaccharide (LPS) biosynthesis. Catalyzes the transfer of 3-deoxy-D-manno-octulosonate (Kdo) residue(s) from CMP-Kdo to lipid IV(A), the tetraacyldisaccharide-1,4'-bisphosphate precursor of lipid A.</text>
</comment>
<keyword evidence="7" id="KW-1003">Cell membrane</keyword>
<comment type="similarity">
    <text evidence="7">Belongs to the glycosyltransferase group 1 family.</text>
</comment>
<sequence length="417" mass="47428">MRVWLYSFALFLYRQTMRLAALFHPKAKLWHEGQQTLWEGLESAMHLNEKPVAWIHTASMGEFEQGRPIIEAFKNQYPDHFILVTFYSPSGYEVRKNTPGIDYISYLPFDGRHASARFLDLVKPKIALFVKYEFWYFYLQGLRDRGIHTLLVSGIFRPNHVFFQWYGGFFRSMLASFNHLFVQNTESKELLESIGIHAVTVAGDTRFDRVLANARNSSPWDLLTQFVDNQAFIVVGSAWQADLDCIIPLINAHAFPLKWVIVPHEIHAAELQSWKNQMSVPVMFSTGELVDNAEVLIVDEIGRLATMYRGATFAYIGGAFGAGLHNTLEAAVYGPTVFFGNKNYQKFHEAVDLVSLGLAFPIADAATLEQAMRVIFEDDDLLVNKQVMSRNFVALQAGATARIMSYIEQTNQAYVAQ</sequence>
<dbReference type="Pfam" id="PF04413">
    <property type="entry name" value="Glycos_transf_N"/>
    <property type="match status" value="1"/>
</dbReference>
<dbReference type="Gene3D" id="3.40.50.11720">
    <property type="entry name" value="3-Deoxy-D-manno-octulosonic-acid transferase, N-terminal domain"/>
    <property type="match status" value="1"/>
</dbReference>
<comment type="caution">
    <text evidence="9">The sequence shown here is derived from an EMBL/GenBank/DDBJ whole genome shotgun (WGS) entry which is preliminary data.</text>
</comment>
<evidence type="ECO:0000256" key="3">
    <source>
        <dbReference type="ARBA" id="ARBA00019077"/>
    </source>
</evidence>
<gene>
    <name evidence="9" type="ORF">U0R10_05615</name>
</gene>
<protein>
    <recommendedName>
        <fullName evidence="3 7">3-deoxy-D-manno-octulosonic acid transferase</fullName>
        <shortName evidence="7">Kdo transferase</shortName>
        <ecNumber evidence="2 7">2.4.99.12</ecNumber>
    </recommendedName>
    <alternativeName>
        <fullName evidence="5 7">Lipid IV(A) 3-deoxy-D-manno-octulosonic acid transferase</fullName>
    </alternativeName>
</protein>
<evidence type="ECO:0000313" key="10">
    <source>
        <dbReference type="Proteomes" id="UP001598138"/>
    </source>
</evidence>
<evidence type="ECO:0000256" key="6">
    <source>
        <dbReference type="ARBA" id="ARBA00049183"/>
    </source>
</evidence>
<feature type="domain" description="3-deoxy-D-manno-octulosonic-acid transferase N-terminal" evidence="8">
    <location>
        <begin position="47"/>
        <end position="208"/>
    </location>
</feature>
<dbReference type="InterPro" id="IPR007507">
    <property type="entry name" value="Glycos_transf_N"/>
</dbReference>
<evidence type="ECO:0000256" key="5">
    <source>
        <dbReference type="ARBA" id="ARBA00031445"/>
    </source>
</evidence>
<dbReference type="RefSeq" id="WP_377982966.1">
    <property type="nucleotide sequence ID" value="NZ_JBBKXZ010000001.1"/>
</dbReference>
<reference evidence="9 10" key="1">
    <citation type="submission" date="2024-03" db="EMBL/GenBank/DDBJ databases">
        <title>Aquirufa genome sequencing.</title>
        <authorList>
            <person name="Pitt A."/>
            <person name="Hahn M.W."/>
        </authorList>
    </citation>
    <scope>NUCLEOTIDE SEQUENCE [LARGE SCALE GENOMIC DNA]</scope>
    <source>
        <strain evidence="9 10">OSTEICH-129V</strain>
    </source>
</reference>
<keyword evidence="7" id="KW-0448">Lipopolysaccharide biosynthesis</keyword>
<keyword evidence="7" id="KW-0472">Membrane</keyword>
<evidence type="ECO:0000313" key="9">
    <source>
        <dbReference type="EMBL" id="MFD3394091.1"/>
    </source>
</evidence>
<comment type="pathway">
    <text evidence="1 7">Bacterial outer membrane biogenesis; LPS core biosynthesis.</text>
</comment>
<comment type="subcellular location">
    <subcellularLocation>
        <location evidence="7">Cell membrane</location>
    </subcellularLocation>
</comment>
<name>A0ABW6DBE3_9BACT</name>
<evidence type="ECO:0000256" key="1">
    <source>
        <dbReference type="ARBA" id="ARBA00004713"/>
    </source>
</evidence>
<accession>A0ABW6DBE3</accession>
<dbReference type="PANTHER" id="PTHR42755:SF1">
    <property type="entry name" value="3-DEOXY-D-MANNO-OCTULOSONIC ACID TRANSFERASE, MITOCHONDRIAL-RELATED"/>
    <property type="match status" value="1"/>
</dbReference>
<dbReference type="EMBL" id="JBBKXZ010000001">
    <property type="protein sequence ID" value="MFD3394091.1"/>
    <property type="molecule type" value="Genomic_DNA"/>
</dbReference>